<sequence length="348" mass="39430">MTTPPRRVIVFSHGRTASNVFYKILRSHPIFHATESNTFLLAFGIGTDSQSARSKDKWQRYFNLSDDEVSKISYQSKLDDLERMMAEADLQGKCFLATEHPYILMSSADIHSHINIPGRETLPVPVIEDRMLDVTGIANTNTKPEPSDPLTVIPSHIRNPTLLPNRIFFSVTPIITIRHPARVIPSYARAVVNSYGTDTSDLDIPIGGGGFCLDRLVFDAFKSFDESIAAAEDRQPRVPIVVDGDRLVRDPQGQMKKVCEVLGIDADLLKYSWEANLDTEESKRPEGFLSVLHRSTGVVLDPRYDKPLDLQEEVRDWAKKWDEETARNLEEMVVDAMEDYEYLLQYSI</sequence>
<organism evidence="1 2">
    <name type="scientific">Marasmius oreades</name>
    <name type="common">fairy-ring Marasmius</name>
    <dbReference type="NCBI Taxonomy" id="181124"/>
    <lineage>
        <taxon>Eukaryota</taxon>
        <taxon>Fungi</taxon>
        <taxon>Dikarya</taxon>
        <taxon>Basidiomycota</taxon>
        <taxon>Agaricomycotina</taxon>
        <taxon>Agaricomycetes</taxon>
        <taxon>Agaricomycetidae</taxon>
        <taxon>Agaricales</taxon>
        <taxon>Marasmiineae</taxon>
        <taxon>Marasmiaceae</taxon>
        <taxon>Marasmius</taxon>
    </lineage>
</organism>
<dbReference type="Pfam" id="PF13469">
    <property type="entry name" value="Sulfotransfer_3"/>
    <property type="match status" value="1"/>
</dbReference>
<evidence type="ECO:0000313" key="2">
    <source>
        <dbReference type="Proteomes" id="UP001049176"/>
    </source>
</evidence>
<accession>A0A9P7RMN8</accession>
<dbReference type="SUPFAM" id="SSF52540">
    <property type="entry name" value="P-loop containing nucleoside triphosphate hydrolases"/>
    <property type="match status" value="1"/>
</dbReference>
<dbReference type="PANTHER" id="PTHR48312">
    <property type="match status" value="1"/>
</dbReference>
<dbReference type="KEGG" id="more:E1B28_003498"/>
<protein>
    <recommendedName>
        <fullName evidence="3">Sulfotransferase</fullName>
    </recommendedName>
</protein>
<dbReference type="GeneID" id="66072574"/>
<reference evidence="1" key="1">
    <citation type="journal article" date="2021" name="Genome Biol. Evol.">
        <title>The assembled and annotated genome of the fairy-ring fungus Marasmius oreades.</title>
        <authorList>
            <person name="Hiltunen M."/>
            <person name="Ament-Velasquez S.L."/>
            <person name="Johannesson H."/>
        </authorList>
    </citation>
    <scope>NUCLEOTIDE SEQUENCE</scope>
    <source>
        <strain evidence="1">03SP1</strain>
    </source>
</reference>
<proteinExistence type="predicted"/>
<dbReference type="AlphaFoldDB" id="A0A9P7RMN8"/>
<dbReference type="InterPro" id="IPR027417">
    <property type="entry name" value="P-loop_NTPase"/>
</dbReference>
<dbReference type="RefSeq" id="XP_043002444.1">
    <property type="nucleotide sequence ID" value="XM_043160487.1"/>
</dbReference>
<name>A0A9P7RMN8_9AGAR</name>
<keyword evidence="2" id="KW-1185">Reference proteome</keyword>
<comment type="caution">
    <text evidence="1">The sequence shown here is derived from an EMBL/GenBank/DDBJ whole genome shotgun (WGS) entry which is preliminary data.</text>
</comment>
<dbReference type="PANTHER" id="PTHR48312:SF1">
    <property type="entry name" value="SULFOTRANSFERASE"/>
    <property type="match status" value="1"/>
</dbReference>
<evidence type="ECO:0008006" key="3">
    <source>
        <dbReference type="Google" id="ProtNLM"/>
    </source>
</evidence>
<evidence type="ECO:0000313" key="1">
    <source>
        <dbReference type="EMBL" id="KAG7085973.1"/>
    </source>
</evidence>
<dbReference type="Gene3D" id="3.40.50.300">
    <property type="entry name" value="P-loop containing nucleotide triphosphate hydrolases"/>
    <property type="match status" value="1"/>
</dbReference>
<dbReference type="EMBL" id="CM032191">
    <property type="protein sequence ID" value="KAG7085973.1"/>
    <property type="molecule type" value="Genomic_DNA"/>
</dbReference>
<gene>
    <name evidence="1" type="ORF">E1B28_003498</name>
</gene>
<dbReference type="OrthoDB" id="3650366at2759"/>
<dbReference type="Proteomes" id="UP001049176">
    <property type="component" value="Chromosome 11"/>
</dbReference>